<evidence type="ECO:0000256" key="4">
    <source>
        <dbReference type="PROSITE-ProRule" id="PRU00146"/>
    </source>
</evidence>
<feature type="domain" description="PHD-type" evidence="6">
    <location>
        <begin position="243"/>
        <end position="292"/>
    </location>
</feature>
<dbReference type="EMBL" id="CR382126">
    <property type="protein sequence ID" value="CAG98938.1"/>
    <property type="molecule type" value="Genomic_DNA"/>
</dbReference>
<dbReference type="PROSITE" id="PS50016">
    <property type="entry name" value="ZF_PHD_2"/>
    <property type="match status" value="1"/>
</dbReference>
<reference evidence="7 8" key="1">
    <citation type="journal article" date="2004" name="Nature">
        <title>Genome evolution in yeasts.</title>
        <authorList>
            <consortium name="Genolevures"/>
            <person name="Dujon B."/>
            <person name="Sherman D."/>
            <person name="Fischer G."/>
            <person name="Durrens P."/>
            <person name="Casaregola S."/>
            <person name="Lafontaine I."/>
            <person name="de Montigny J."/>
            <person name="Marck C."/>
            <person name="Neuveglise C."/>
            <person name="Talla E."/>
            <person name="Goffard N."/>
            <person name="Frangeul L."/>
            <person name="Aigle M."/>
            <person name="Anthouard V."/>
            <person name="Babour A."/>
            <person name="Barbe V."/>
            <person name="Barnay S."/>
            <person name="Blanchin S."/>
            <person name="Beckerich J.M."/>
            <person name="Beyne E."/>
            <person name="Bleykasten C."/>
            <person name="Boisrame A."/>
            <person name="Boyer J."/>
            <person name="Cattolico L."/>
            <person name="Confanioleri F."/>
            <person name="de Daruvar A."/>
            <person name="Despons L."/>
            <person name="Fabre E."/>
            <person name="Fairhead C."/>
            <person name="Ferry-Dumazet H."/>
            <person name="Groppi A."/>
            <person name="Hantraye F."/>
            <person name="Hennequin C."/>
            <person name="Jauniaux N."/>
            <person name="Joyet P."/>
            <person name="Kachouri R."/>
            <person name="Kerrest A."/>
            <person name="Koszul R."/>
            <person name="Lemaire M."/>
            <person name="Lesur I."/>
            <person name="Ma L."/>
            <person name="Muller H."/>
            <person name="Nicaud J.M."/>
            <person name="Nikolski M."/>
            <person name="Oztas S."/>
            <person name="Ozier-Kalogeropoulos O."/>
            <person name="Pellenz S."/>
            <person name="Potier S."/>
            <person name="Richard G.F."/>
            <person name="Straub M.L."/>
            <person name="Suleau A."/>
            <person name="Swennene D."/>
            <person name="Tekaia F."/>
            <person name="Wesolowski-Louvel M."/>
            <person name="Westhof E."/>
            <person name="Wirth B."/>
            <person name="Zeniou-Meyer M."/>
            <person name="Zivanovic I."/>
            <person name="Bolotin-Fukuhara M."/>
            <person name="Thierry A."/>
            <person name="Bouchier C."/>
            <person name="Caudron B."/>
            <person name="Scarpelli C."/>
            <person name="Gaillardin C."/>
            <person name="Weissenbach J."/>
            <person name="Wincker P."/>
            <person name="Souciet J.L."/>
        </authorList>
    </citation>
    <scope>NUCLEOTIDE SEQUENCE [LARGE SCALE GENOMIC DNA]</scope>
    <source>
        <strain evidence="8">ATCC 8585 / CBS 2359 / DSM 70799 / NBRC 1267 / NRRL Y-1140 / WM37</strain>
    </source>
</reference>
<proteinExistence type="predicted"/>
<dbReference type="eggNOG" id="KOG4299">
    <property type="taxonomic scope" value="Eukaryota"/>
</dbReference>
<dbReference type="PANTHER" id="PTHR47636:SF1">
    <property type="entry name" value="TRANSCRIPTIONAL REGULATORY PROTEIN RCO1"/>
    <property type="match status" value="1"/>
</dbReference>
<evidence type="ECO:0000313" key="7">
    <source>
        <dbReference type="EMBL" id="CAG98938.1"/>
    </source>
</evidence>
<dbReference type="InterPro" id="IPR052819">
    <property type="entry name" value="Chromatin_regulatory_protein"/>
</dbReference>
<dbReference type="FunCoup" id="Q6CIK9">
    <property type="interactions" value="277"/>
</dbReference>
<dbReference type="PANTHER" id="PTHR47636">
    <property type="entry name" value="TRANSCRIPTIONAL REGULATORY PROTEIN RCO1"/>
    <property type="match status" value="1"/>
</dbReference>
<dbReference type="GO" id="GO:0008270">
    <property type="term" value="F:zinc ion binding"/>
    <property type="evidence" value="ECO:0007669"/>
    <property type="project" value="UniProtKB-KW"/>
</dbReference>
<feature type="compositionally biased region" description="Low complexity" evidence="5">
    <location>
        <begin position="37"/>
        <end position="54"/>
    </location>
</feature>
<protein>
    <submittedName>
        <fullName evidence="7">KLLA0F25828p</fullName>
    </submittedName>
</protein>
<dbReference type="InterPro" id="IPR013083">
    <property type="entry name" value="Znf_RING/FYVE/PHD"/>
</dbReference>
<evidence type="ECO:0000259" key="6">
    <source>
        <dbReference type="PROSITE" id="PS50016"/>
    </source>
</evidence>
<dbReference type="OMA" id="CCDPPIE"/>
<evidence type="ECO:0000256" key="1">
    <source>
        <dbReference type="ARBA" id="ARBA00022723"/>
    </source>
</evidence>
<dbReference type="AlphaFoldDB" id="Q6CIK9"/>
<dbReference type="SMART" id="SM00249">
    <property type="entry name" value="PHD"/>
    <property type="match status" value="2"/>
</dbReference>
<dbReference type="InParanoid" id="Q6CIK9"/>
<dbReference type="KEGG" id="kla:KLLA0_F25828g"/>
<dbReference type="InterPro" id="IPR019786">
    <property type="entry name" value="Zinc_finger_PHD-type_CS"/>
</dbReference>
<sequence>MTKNMEVTRPKRSGTANVDYNLKKRRIIPSDDYPTKSTSSISSSPSQEPSTEPIGPVILKDSNGNITFQEPPVHDPINAMTGTPLSQKPKGSSNNNSNNNNSTNNINNNDNDDSNNRSGKHRNGNNKKKKSNILQALKSSMEAKYEGQLQTEKSNELTVQSHERIGANTPTKHNKNSGIKQEADSDFMLQDPIRNSPSKSIALKMAKRLKSTKDKDTKLFGQNDKASHLHIPEIDPDNNKENDDFCSNCHGPGVFLCCDTCPKSFHFACCNPPLDPSHLPEGDWSCDECRFKQWIKSNKYGLSSEKKLKTRFLQDHFKQPGYQLFGTLTFDLQRKNPFQFQLPSIIKSTFDSVSSGSQGEYRDEHFKENINEKQIFHSAYGQSVTRMDSYQPEYHFNQDSGELLVCYNCGESKMGTWDHPDSQRLIMTCDYCSTPWHLDCLPLPRASLKNLGSKWKCPLHAPLPKSYKRRLARGKQKYIVLPIGSRNNGDTEIAIDADSWTLSKLTEQNVALEFLDKVYQAKRVQQFEDLCQHSTILDKLVAAENQTPILNDISNLLYFQTSGTLKRLWDFKELCKISEQQLLKEKAKIQPIDESELTILQKLKTLLESKPKKEVLEFFKLTQ</sequence>
<dbReference type="Proteomes" id="UP000000598">
    <property type="component" value="Chromosome F"/>
</dbReference>
<dbReference type="Pfam" id="PF00628">
    <property type="entry name" value="PHD"/>
    <property type="match status" value="1"/>
</dbReference>
<keyword evidence="3" id="KW-0862">Zinc</keyword>
<name>Q6CIK9_KLULA</name>
<evidence type="ECO:0000256" key="2">
    <source>
        <dbReference type="ARBA" id="ARBA00022771"/>
    </source>
</evidence>
<dbReference type="CDD" id="cd15535">
    <property type="entry name" value="PHD1_Rco1"/>
    <property type="match status" value="1"/>
</dbReference>
<keyword evidence="2 4" id="KW-0863">Zinc-finger</keyword>
<keyword evidence="8" id="KW-1185">Reference proteome</keyword>
<gene>
    <name evidence="7" type="ORF">KLLA0_F25828g</name>
</gene>
<feature type="compositionally biased region" description="Low complexity" evidence="5">
    <location>
        <begin position="92"/>
        <end position="109"/>
    </location>
</feature>
<feature type="compositionally biased region" description="Basic residues" evidence="5">
    <location>
        <begin position="118"/>
        <end position="131"/>
    </location>
</feature>
<dbReference type="GO" id="GO:0006357">
    <property type="term" value="P:regulation of transcription by RNA polymerase II"/>
    <property type="evidence" value="ECO:0007669"/>
    <property type="project" value="TreeGrafter"/>
</dbReference>
<dbReference type="PROSITE" id="PS01359">
    <property type="entry name" value="ZF_PHD_1"/>
    <property type="match status" value="1"/>
</dbReference>
<accession>Q6CIK9</accession>
<dbReference type="Gene3D" id="3.30.40.10">
    <property type="entry name" value="Zinc/RING finger domain, C3HC4 (zinc finger)"/>
    <property type="match status" value="2"/>
</dbReference>
<dbReference type="SUPFAM" id="SSF57903">
    <property type="entry name" value="FYVE/PHD zinc finger"/>
    <property type="match status" value="2"/>
</dbReference>
<dbReference type="STRING" id="284590.Q6CIK9"/>
<evidence type="ECO:0000256" key="3">
    <source>
        <dbReference type="ARBA" id="ARBA00022833"/>
    </source>
</evidence>
<dbReference type="InterPro" id="IPR019787">
    <property type="entry name" value="Znf_PHD-finger"/>
</dbReference>
<evidence type="ECO:0000313" key="8">
    <source>
        <dbReference type="Proteomes" id="UP000000598"/>
    </source>
</evidence>
<dbReference type="InterPro" id="IPR001965">
    <property type="entry name" value="Znf_PHD"/>
</dbReference>
<dbReference type="PaxDb" id="284590-Q6CIK9"/>
<keyword evidence="1" id="KW-0479">Metal-binding</keyword>
<feature type="region of interest" description="Disordered" evidence="5">
    <location>
        <begin position="1"/>
        <end position="131"/>
    </location>
</feature>
<dbReference type="HOGENOM" id="CLU_016350_0_0_1"/>
<dbReference type="InterPro" id="IPR011011">
    <property type="entry name" value="Znf_FYVE_PHD"/>
</dbReference>
<evidence type="ECO:0000256" key="5">
    <source>
        <dbReference type="SAM" id="MobiDB-lite"/>
    </source>
</evidence>
<organism evidence="7 8">
    <name type="scientific">Kluyveromyces lactis (strain ATCC 8585 / CBS 2359 / DSM 70799 / NBRC 1267 / NRRL Y-1140 / WM37)</name>
    <name type="common">Yeast</name>
    <name type="synonym">Candida sphaerica</name>
    <dbReference type="NCBI Taxonomy" id="284590"/>
    <lineage>
        <taxon>Eukaryota</taxon>
        <taxon>Fungi</taxon>
        <taxon>Dikarya</taxon>
        <taxon>Ascomycota</taxon>
        <taxon>Saccharomycotina</taxon>
        <taxon>Saccharomycetes</taxon>
        <taxon>Saccharomycetales</taxon>
        <taxon>Saccharomycetaceae</taxon>
        <taxon>Kluyveromyces</taxon>
    </lineage>
</organism>
<dbReference type="GO" id="GO:0032221">
    <property type="term" value="C:Rpd3S complex"/>
    <property type="evidence" value="ECO:0007669"/>
    <property type="project" value="TreeGrafter"/>
</dbReference>
<feature type="compositionally biased region" description="Polar residues" evidence="5">
    <location>
        <begin position="80"/>
        <end position="91"/>
    </location>
</feature>